<dbReference type="Pfam" id="PF05423">
    <property type="entry name" value="Mycobact_memb"/>
    <property type="match status" value="1"/>
</dbReference>
<dbReference type="Gene3D" id="2.60.40.2880">
    <property type="entry name" value="MmpS1-5, C-terminal soluble domain"/>
    <property type="match status" value="1"/>
</dbReference>
<protein>
    <recommendedName>
        <fullName evidence="11">MmpS family membrane protein</fullName>
    </recommendedName>
</protein>
<sequence length="230" mass="23078">MGRSCNTVAPAASIRGNPLDDVPAAVRTAADPAGTAHTLFVATYVALPDTPRSTPPAAPAPRSNGPILAVVVALAVLLVGGTVVAGVLLVGGNDDPGGVTADSTRGAETPRAEETRPDPDDTDDDYGPGDNSGSGNGGGKVVYEVTGDGPVSIVFLKADGVTPERASDTDLPWRKELTLAEDAALVTVTAIRSGGGQGSIECRITIDGEEVSKKSASGTFATATCTKLII</sequence>
<evidence type="ECO:0008006" key="11">
    <source>
        <dbReference type="Google" id="ProtNLM"/>
    </source>
</evidence>
<keyword evidence="5 8" id="KW-1133">Transmembrane helix</keyword>
<reference evidence="9 10" key="2">
    <citation type="submission" date="2020-03" db="EMBL/GenBank/DDBJ databases">
        <authorList>
            <person name="Ichikawa N."/>
            <person name="Kimura A."/>
            <person name="Kitahashi Y."/>
            <person name="Uohara A."/>
        </authorList>
    </citation>
    <scope>NUCLEOTIDE SEQUENCE [LARGE SCALE GENOMIC DNA]</scope>
    <source>
        <strain evidence="9 10">NBRC 107702</strain>
    </source>
</reference>
<organism evidence="9 10">
    <name type="scientific">Phytohabitans flavus</name>
    <dbReference type="NCBI Taxonomy" id="1076124"/>
    <lineage>
        <taxon>Bacteria</taxon>
        <taxon>Bacillati</taxon>
        <taxon>Actinomycetota</taxon>
        <taxon>Actinomycetes</taxon>
        <taxon>Micromonosporales</taxon>
        <taxon>Micromonosporaceae</taxon>
    </lineage>
</organism>
<dbReference type="KEGG" id="pfla:Pflav_078430"/>
<dbReference type="InterPro" id="IPR008693">
    <property type="entry name" value="MmpS"/>
</dbReference>
<comment type="similarity">
    <text evidence="2">Belongs to the MmpS family.</text>
</comment>
<evidence type="ECO:0000256" key="5">
    <source>
        <dbReference type="ARBA" id="ARBA00022989"/>
    </source>
</evidence>
<dbReference type="GO" id="GO:0005886">
    <property type="term" value="C:plasma membrane"/>
    <property type="evidence" value="ECO:0007669"/>
    <property type="project" value="UniProtKB-SubCell"/>
</dbReference>
<feature type="compositionally biased region" description="Gly residues" evidence="7">
    <location>
        <begin position="130"/>
        <end position="140"/>
    </location>
</feature>
<feature type="compositionally biased region" description="Basic and acidic residues" evidence="7">
    <location>
        <begin position="108"/>
        <end position="119"/>
    </location>
</feature>
<evidence type="ECO:0000256" key="3">
    <source>
        <dbReference type="ARBA" id="ARBA00022475"/>
    </source>
</evidence>
<evidence type="ECO:0000313" key="10">
    <source>
        <dbReference type="Proteomes" id="UP000502508"/>
    </source>
</evidence>
<keyword evidence="4 8" id="KW-0812">Transmembrane</keyword>
<reference evidence="9 10" key="1">
    <citation type="submission" date="2020-03" db="EMBL/GenBank/DDBJ databases">
        <title>Whole genome shotgun sequence of Phytohabitans flavus NBRC 107702.</title>
        <authorList>
            <person name="Komaki H."/>
            <person name="Tamura T."/>
        </authorList>
    </citation>
    <scope>NUCLEOTIDE SEQUENCE [LARGE SCALE GENOMIC DNA]</scope>
    <source>
        <strain evidence="9 10">NBRC 107702</strain>
    </source>
</reference>
<evidence type="ECO:0000256" key="7">
    <source>
        <dbReference type="SAM" id="MobiDB-lite"/>
    </source>
</evidence>
<accession>A0A6F8Y5Y3</accession>
<evidence type="ECO:0000256" key="4">
    <source>
        <dbReference type="ARBA" id="ARBA00022692"/>
    </source>
</evidence>
<dbReference type="Proteomes" id="UP000502508">
    <property type="component" value="Chromosome"/>
</dbReference>
<gene>
    <name evidence="9" type="ORF">Pflav_078430</name>
</gene>
<evidence type="ECO:0000256" key="8">
    <source>
        <dbReference type="SAM" id="Phobius"/>
    </source>
</evidence>
<comment type="subcellular location">
    <subcellularLocation>
        <location evidence="1">Cell membrane</location>
    </subcellularLocation>
</comment>
<proteinExistence type="inferred from homology"/>
<evidence type="ECO:0000256" key="1">
    <source>
        <dbReference type="ARBA" id="ARBA00004236"/>
    </source>
</evidence>
<evidence type="ECO:0000256" key="2">
    <source>
        <dbReference type="ARBA" id="ARBA00007531"/>
    </source>
</evidence>
<feature type="region of interest" description="Disordered" evidence="7">
    <location>
        <begin position="90"/>
        <end position="142"/>
    </location>
</feature>
<keyword evidence="6 8" id="KW-0472">Membrane</keyword>
<evidence type="ECO:0000256" key="6">
    <source>
        <dbReference type="ARBA" id="ARBA00023136"/>
    </source>
</evidence>
<evidence type="ECO:0000313" key="9">
    <source>
        <dbReference type="EMBL" id="BCB81433.1"/>
    </source>
</evidence>
<dbReference type="AlphaFoldDB" id="A0A6F8Y5Y3"/>
<dbReference type="InterPro" id="IPR038468">
    <property type="entry name" value="MmpS_C"/>
</dbReference>
<keyword evidence="10" id="KW-1185">Reference proteome</keyword>
<dbReference type="EMBL" id="AP022870">
    <property type="protein sequence ID" value="BCB81433.1"/>
    <property type="molecule type" value="Genomic_DNA"/>
</dbReference>
<feature type="transmembrane region" description="Helical" evidence="8">
    <location>
        <begin position="67"/>
        <end position="90"/>
    </location>
</feature>
<keyword evidence="3" id="KW-1003">Cell membrane</keyword>
<name>A0A6F8Y5Y3_9ACTN</name>